<evidence type="ECO:0008006" key="4">
    <source>
        <dbReference type="Google" id="ProtNLM"/>
    </source>
</evidence>
<name>A0ABD3QN56_9STRA</name>
<keyword evidence="3" id="KW-1185">Reference proteome</keyword>
<protein>
    <recommendedName>
        <fullName evidence="4">TNFR-Cys domain-containing protein</fullName>
    </recommendedName>
</protein>
<evidence type="ECO:0000313" key="3">
    <source>
        <dbReference type="Proteomes" id="UP001530400"/>
    </source>
</evidence>
<evidence type="ECO:0000256" key="1">
    <source>
        <dbReference type="SAM" id="SignalP"/>
    </source>
</evidence>
<gene>
    <name evidence="2" type="ORF">ACHAWO_011761</name>
</gene>
<feature type="chain" id="PRO_5044822450" description="TNFR-Cys domain-containing protein" evidence="1">
    <location>
        <begin position="23"/>
        <end position="419"/>
    </location>
</feature>
<feature type="signal peptide" evidence="1">
    <location>
        <begin position="1"/>
        <end position="22"/>
    </location>
</feature>
<evidence type="ECO:0000313" key="2">
    <source>
        <dbReference type="EMBL" id="KAL3800951.1"/>
    </source>
</evidence>
<sequence>MGLLRAAKLAVLAAVAVPSIEAPDPGGDGFMRNYVNIAKCEDSNGGSDSYWDAASRCGTCVETPGCAFCSSNLTCVNVDESGSIDDFCESWTTEPATCPELPQCAMNKACSTCVQYHGCSWCQSLNECMHVGETSFVHCQGKVDTGGLCPSPFTERTRVNGNLIVEGNKDTQGGSMHVLGPCNRDDCNDEGFHSLLLDGGIFEVHSGGPVSISAADTSINNIQAPGLILSAGDGTSNTGGQGGDITITAGDGSGAVAFGGLPGAGGSVFISGGESKGEGTGSKGGSIHIAAGLSPMHGGDLTLVSGSGGADSGEVLISSSAASSDATSGNVRLASGSADAARASSGTLVIASGNSYDTTPGIVQLLGGNSKLGQGGDVNVFAGDGNSSGAGGALSLRKSTFLHFGYNIVWSPTRLFISF</sequence>
<dbReference type="AlphaFoldDB" id="A0ABD3QN56"/>
<dbReference type="Proteomes" id="UP001530400">
    <property type="component" value="Unassembled WGS sequence"/>
</dbReference>
<reference evidence="2 3" key="1">
    <citation type="submission" date="2024-10" db="EMBL/GenBank/DDBJ databases">
        <title>Updated reference genomes for cyclostephanoid diatoms.</title>
        <authorList>
            <person name="Roberts W.R."/>
            <person name="Alverson A.J."/>
        </authorList>
    </citation>
    <scope>NUCLEOTIDE SEQUENCE [LARGE SCALE GENOMIC DNA]</scope>
    <source>
        <strain evidence="2 3">AJA010-31</strain>
    </source>
</reference>
<dbReference type="EMBL" id="JALLPJ020000147">
    <property type="protein sequence ID" value="KAL3800951.1"/>
    <property type="molecule type" value="Genomic_DNA"/>
</dbReference>
<accession>A0ABD3QN56</accession>
<comment type="caution">
    <text evidence="2">The sequence shown here is derived from an EMBL/GenBank/DDBJ whole genome shotgun (WGS) entry which is preliminary data.</text>
</comment>
<keyword evidence="1" id="KW-0732">Signal</keyword>
<proteinExistence type="predicted"/>
<organism evidence="2 3">
    <name type="scientific">Cyclotella atomus</name>
    <dbReference type="NCBI Taxonomy" id="382360"/>
    <lineage>
        <taxon>Eukaryota</taxon>
        <taxon>Sar</taxon>
        <taxon>Stramenopiles</taxon>
        <taxon>Ochrophyta</taxon>
        <taxon>Bacillariophyta</taxon>
        <taxon>Coscinodiscophyceae</taxon>
        <taxon>Thalassiosirophycidae</taxon>
        <taxon>Stephanodiscales</taxon>
        <taxon>Stephanodiscaceae</taxon>
        <taxon>Cyclotella</taxon>
    </lineage>
</organism>